<dbReference type="PANTHER" id="PTHR43537">
    <property type="entry name" value="TRANSCRIPTIONAL REGULATOR, GNTR FAMILY"/>
    <property type="match status" value="1"/>
</dbReference>
<reference evidence="5 6" key="2">
    <citation type="journal article" date="2013" name="Genome Announc.">
        <title>Draft Genome Sequence of Methylobacterium mesophilicum Strain SR1.6/6, Isolated from Citrus sinensis.</title>
        <authorList>
            <person name="Marinho Almeida D."/>
            <person name="Dini-Andreote F."/>
            <person name="Camargo Neves A.A."/>
            <person name="Juca Ramos R.T."/>
            <person name="Andreote F.D."/>
            <person name="Carneiro A.R."/>
            <person name="Oliveira de Souza Lima A."/>
            <person name="Caracciolo Gomes de Sa P.H."/>
            <person name="Ribeiro Barbosa M.S."/>
            <person name="Araujo W.L."/>
            <person name="Silva A."/>
        </authorList>
    </citation>
    <scope>NUCLEOTIDE SEQUENCE [LARGE SCALE GENOMIC DNA]</scope>
    <source>
        <strain evidence="5 6">SR1.6/6</strain>
    </source>
</reference>
<dbReference type="Gene3D" id="1.10.10.10">
    <property type="entry name" value="Winged helix-like DNA-binding domain superfamily/Winged helix DNA-binding domain"/>
    <property type="match status" value="1"/>
</dbReference>
<dbReference type="InterPro" id="IPR011711">
    <property type="entry name" value="GntR_C"/>
</dbReference>
<dbReference type="InterPro" id="IPR008920">
    <property type="entry name" value="TF_FadR/GntR_C"/>
</dbReference>
<dbReference type="Pfam" id="PF00392">
    <property type="entry name" value="GntR"/>
    <property type="match status" value="1"/>
</dbReference>
<keyword evidence="3" id="KW-0804">Transcription</keyword>
<dbReference type="InterPro" id="IPR036388">
    <property type="entry name" value="WH-like_DNA-bd_sf"/>
</dbReference>
<keyword evidence="2" id="KW-0238">DNA-binding</keyword>
<organism evidence="5 6">
    <name type="scientific">Methylobacterium mesophilicum SR1.6/6</name>
    <dbReference type="NCBI Taxonomy" id="908290"/>
    <lineage>
        <taxon>Bacteria</taxon>
        <taxon>Pseudomonadati</taxon>
        <taxon>Pseudomonadota</taxon>
        <taxon>Alphaproteobacteria</taxon>
        <taxon>Hyphomicrobiales</taxon>
        <taxon>Methylobacteriaceae</taxon>
        <taxon>Methylobacterium</taxon>
    </lineage>
</organism>
<evidence type="ECO:0000259" key="4">
    <source>
        <dbReference type="PROSITE" id="PS50949"/>
    </source>
</evidence>
<reference evidence="5 6" key="1">
    <citation type="journal article" date="2012" name="Genet. Mol. Biol.">
        <title>Analysis of 16S rRNA and mxaF genes revealing insights into Methylobacterium niche-specific plant association.</title>
        <authorList>
            <person name="Dourado M.N."/>
            <person name="Andreote F.D."/>
            <person name="Dini-Andreote F."/>
            <person name="Conti R."/>
            <person name="Araujo J.M."/>
            <person name="Araujo W.L."/>
        </authorList>
    </citation>
    <scope>NUCLEOTIDE SEQUENCE [LARGE SCALE GENOMIC DNA]</scope>
    <source>
        <strain evidence="5 6">SR1.6/6</strain>
    </source>
</reference>
<gene>
    <name evidence="5" type="ORF">MMSR116_04710</name>
</gene>
<dbReference type="SUPFAM" id="SSF46785">
    <property type="entry name" value="Winged helix' DNA-binding domain"/>
    <property type="match status" value="1"/>
</dbReference>
<proteinExistence type="predicted"/>
<evidence type="ECO:0000313" key="6">
    <source>
        <dbReference type="Proteomes" id="UP000012488"/>
    </source>
</evidence>
<dbReference type="InterPro" id="IPR000524">
    <property type="entry name" value="Tscrpt_reg_HTH_GntR"/>
</dbReference>
<accession>A0A6B9FDM4</accession>
<dbReference type="EMBL" id="CP043538">
    <property type="protein sequence ID" value="QGY01280.1"/>
    <property type="molecule type" value="Genomic_DNA"/>
</dbReference>
<dbReference type="SUPFAM" id="SSF48008">
    <property type="entry name" value="GntR ligand-binding domain-like"/>
    <property type="match status" value="1"/>
</dbReference>
<sequence length="238" mass="26074">MRHVERLPLWDQAYAELRTAMLGGRFEPGERILLREVAAELGISLTPVRDAVNRLIAEHVLERGSSGQGGGAVVPRMNVERFDELLTIRCDLEGRAAARAAERAAPGDLGVLDALLAEMKTLIRQQKLDAYLDLHRRFHFELYALARMPILEGLIENIWLRCGPVLTYVIPDYVLLEKGSDLHTAALSALRTGDAEAAAAAIRQDIREAGRYIAGLADAAGLIEDPAASRRPRAHAAS</sequence>
<protein>
    <submittedName>
        <fullName evidence="5">GntR family transcriptional regulator</fullName>
    </submittedName>
</protein>
<evidence type="ECO:0000313" key="5">
    <source>
        <dbReference type="EMBL" id="QGY01280.1"/>
    </source>
</evidence>
<dbReference type="Gene3D" id="1.20.120.530">
    <property type="entry name" value="GntR ligand-binding domain-like"/>
    <property type="match status" value="1"/>
</dbReference>
<evidence type="ECO:0000256" key="1">
    <source>
        <dbReference type="ARBA" id="ARBA00023015"/>
    </source>
</evidence>
<evidence type="ECO:0000256" key="3">
    <source>
        <dbReference type="ARBA" id="ARBA00023163"/>
    </source>
</evidence>
<dbReference type="PANTHER" id="PTHR43537:SF39">
    <property type="entry name" value="HTH-TYPE TRANSCRIPTIONAL REGULATOR MCBR"/>
    <property type="match status" value="1"/>
</dbReference>
<dbReference type="AlphaFoldDB" id="A0A6B9FDM4"/>
<dbReference type="OrthoDB" id="9815654at2"/>
<dbReference type="KEGG" id="mmes:MMSR116_04710"/>
<dbReference type="Proteomes" id="UP000012488">
    <property type="component" value="Chromosome"/>
</dbReference>
<dbReference type="GO" id="GO:0003700">
    <property type="term" value="F:DNA-binding transcription factor activity"/>
    <property type="evidence" value="ECO:0007669"/>
    <property type="project" value="InterPro"/>
</dbReference>
<dbReference type="GO" id="GO:0003677">
    <property type="term" value="F:DNA binding"/>
    <property type="evidence" value="ECO:0007669"/>
    <property type="project" value="UniProtKB-KW"/>
</dbReference>
<dbReference type="Pfam" id="PF07729">
    <property type="entry name" value="FCD"/>
    <property type="match status" value="1"/>
</dbReference>
<name>A0A6B9FDM4_9HYPH</name>
<dbReference type="PROSITE" id="PS50949">
    <property type="entry name" value="HTH_GNTR"/>
    <property type="match status" value="1"/>
</dbReference>
<dbReference type="SMART" id="SM00345">
    <property type="entry name" value="HTH_GNTR"/>
    <property type="match status" value="1"/>
</dbReference>
<keyword evidence="1" id="KW-0805">Transcription regulation</keyword>
<evidence type="ECO:0000256" key="2">
    <source>
        <dbReference type="ARBA" id="ARBA00023125"/>
    </source>
</evidence>
<feature type="domain" description="HTH gntR-type" evidence="4">
    <location>
        <begin position="7"/>
        <end position="77"/>
    </location>
</feature>
<dbReference type="InterPro" id="IPR036390">
    <property type="entry name" value="WH_DNA-bd_sf"/>
</dbReference>
<dbReference type="SMART" id="SM00895">
    <property type="entry name" value="FCD"/>
    <property type="match status" value="1"/>
</dbReference>
<dbReference type="RefSeq" id="WP_010685086.1">
    <property type="nucleotide sequence ID" value="NZ_CP043538.1"/>
</dbReference>